<evidence type="ECO:0000313" key="7">
    <source>
        <dbReference type="Proteomes" id="UP000314987"/>
    </source>
</evidence>
<dbReference type="PROSITE" id="PS50211">
    <property type="entry name" value="DENN"/>
    <property type="match status" value="1"/>
</dbReference>
<reference evidence="6" key="3">
    <citation type="submission" date="2025-09" db="UniProtKB">
        <authorList>
            <consortium name="Ensembl"/>
        </authorList>
    </citation>
    <scope>IDENTIFICATION</scope>
</reference>
<evidence type="ECO:0000256" key="1">
    <source>
        <dbReference type="ARBA" id="ARBA00004132"/>
    </source>
</evidence>
<feature type="compositionally biased region" description="Basic and acidic residues" evidence="4">
    <location>
        <begin position="473"/>
        <end position="487"/>
    </location>
</feature>
<evidence type="ECO:0000256" key="2">
    <source>
        <dbReference type="ARBA" id="ARBA00022658"/>
    </source>
</evidence>
<dbReference type="GO" id="GO:1901981">
    <property type="term" value="F:phosphatidylinositol phosphate binding"/>
    <property type="evidence" value="ECO:0007669"/>
    <property type="project" value="TreeGrafter"/>
</dbReference>
<evidence type="ECO:0000259" key="5">
    <source>
        <dbReference type="PROSITE" id="PS50211"/>
    </source>
</evidence>
<keyword evidence="7" id="KW-1185">Reference proteome</keyword>
<dbReference type="GO" id="GO:0006897">
    <property type="term" value="P:endocytosis"/>
    <property type="evidence" value="ECO:0007669"/>
    <property type="project" value="TreeGrafter"/>
</dbReference>
<dbReference type="InterPro" id="IPR040032">
    <property type="entry name" value="DENND1A/B/C"/>
</dbReference>
<keyword evidence="3" id="KW-0968">Cytoplasmic vesicle</keyword>
<dbReference type="Gene3D" id="3.40.50.11500">
    <property type="match status" value="1"/>
</dbReference>
<evidence type="ECO:0000256" key="3">
    <source>
        <dbReference type="ARBA" id="ARBA00023329"/>
    </source>
</evidence>
<dbReference type="InterPro" id="IPR043153">
    <property type="entry name" value="DENN_C"/>
</dbReference>
<dbReference type="GO" id="GO:0005085">
    <property type="term" value="F:guanyl-nucleotide exchange factor activity"/>
    <property type="evidence" value="ECO:0007669"/>
    <property type="project" value="UniProtKB-KW"/>
</dbReference>
<feature type="region of interest" description="Disordered" evidence="4">
    <location>
        <begin position="561"/>
        <end position="613"/>
    </location>
</feature>
<proteinExistence type="predicted"/>
<protein>
    <submittedName>
        <fullName evidence="6">DENN domain containing 1C</fullName>
    </submittedName>
</protein>
<accession>A0A4X2ME24</accession>
<dbReference type="GeneTree" id="ENSGT00940000161573"/>
<dbReference type="Pfam" id="PF02141">
    <property type="entry name" value="DENN"/>
    <property type="match status" value="1"/>
</dbReference>
<dbReference type="GO" id="GO:0005829">
    <property type="term" value="C:cytosol"/>
    <property type="evidence" value="ECO:0007669"/>
    <property type="project" value="Ensembl"/>
</dbReference>
<evidence type="ECO:0000256" key="4">
    <source>
        <dbReference type="SAM" id="MobiDB-lite"/>
    </source>
</evidence>
<dbReference type="PANTHER" id="PTHR13196">
    <property type="entry name" value="DENN DOMAIN-CONTAINING"/>
    <property type="match status" value="1"/>
</dbReference>
<dbReference type="Proteomes" id="UP000314987">
    <property type="component" value="Unassembled WGS sequence"/>
</dbReference>
<dbReference type="GO" id="GO:0030136">
    <property type="term" value="C:clathrin-coated vesicle"/>
    <property type="evidence" value="ECO:0007669"/>
    <property type="project" value="UniProtKB-SubCell"/>
</dbReference>
<dbReference type="FunFam" id="3.40.50.11500:FF:000001">
    <property type="entry name" value="Putative DENN domain-containing protein 1A"/>
    <property type="match status" value="1"/>
</dbReference>
<feature type="compositionally biased region" description="Polar residues" evidence="4">
    <location>
        <begin position="590"/>
        <end position="605"/>
    </location>
</feature>
<dbReference type="GO" id="GO:0005813">
    <property type="term" value="C:centrosome"/>
    <property type="evidence" value="ECO:0007669"/>
    <property type="project" value="Ensembl"/>
</dbReference>
<dbReference type="Gene3D" id="6.10.140.1000">
    <property type="match status" value="1"/>
</dbReference>
<dbReference type="InterPro" id="IPR005112">
    <property type="entry name" value="dDENN_dom"/>
</dbReference>
<dbReference type="GO" id="GO:0005654">
    <property type="term" value="C:nucleoplasm"/>
    <property type="evidence" value="ECO:0007669"/>
    <property type="project" value="Ensembl"/>
</dbReference>
<dbReference type="Pfam" id="PF03455">
    <property type="entry name" value="dDENN"/>
    <property type="match status" value="1"/>
</dbReference>
<evidence type="ECO:0000313" key="6">
    <source>
        <dbReference type="Ensembl" id="ENSVURP00010031895.1"/>
    </source>
</evidence>
<feature type="region of interest" description="Disordered" evidence="4">
    <location>
        <begin position="646"/>
        <end position="666"/>
    </location>
</feature>
<reference evidence="7" key="1">
    <citation type="submission" date="2018-12" db="EMBL/GenBank/DDBJ databases">
        <authorList>
            <person name="Yazar S."/>
        </authorList>
    </citation>
    <scope>NUCLEOTIDE SEQUENCE [LARGE SCALE GENOMIC DNA]</scope>
</reference>
<dbReference type="GO" id="GO:0032456">
    <property type="term" value="P:endocytic recycling"/>
    <property type="evidence" value="ECO:0007669"/>
    <property type="project" value="TreeGrafter"/>
</dbReference>
<feature type="region of interest" description="Disordered" evidence="4">
    <location>
        <begin position="436"/>
        <end position="500"/>
    </location>
</feature>
<dbReference type="SMART" id="SM00799">
    <property type="entry name" value="DENN"/>
    <property type="match status" value="1"/>
</dbReference>
<dbReference type="PANTHER" id="PTHR13196:SF25">
    <property type="entry name" value="DENN DOMAIN-CONTAINING PROTEIN 1C"/>
    <property type="match status" value="1"/>
</dbReference>
<dbReference type="InterPro" id="IPR001194">
    <property type="entry name" value="cDENN_dom"/>
</dbReference>
<keyword evidence="2" id="KW-0344">Guanine-nucleotide releasing factor</keyword>
<dbReference type="AlphaFoldDB" id="A0A4X2ME24"/>
<comment type="subcellular location">
    <subcellularLocation>
        <location evidence="1">Cytoplasmic vesicle</location>
        <location evidence="1">Clathrin-coated vesicle</location>
    </subcellularLocation>
</comment>
<dbReference type="STRING" id="29139.ENSVURP00010031895"/>
<name>A0A4X2ME24_VOMUR</name>
<dbReference type="SMART" id="SM00801">
    <property type="entry name" value="dDENN"/>
    <property type="match status" value="1"/>
</dbReference>
<organism evidence="6 7">
    <name type="scientific">Vombatus ursinus</name>
    <name type="common">Common wombat</name>
    <dbReference type="NCBI Taxonomy" id="29139"/>
    <lineage>
        <taxon>Eukaryota</taxon>
        <taxon>Metazoa</taxon>
        <taxon>Chordata</taxon>
        <taxon>Craniata</taxon>
        <taxon>Vertebrata</taxon>
        <taxon>Euteleostomi</taxon>
        <taxon>Mammalia</taxon>
        <taxon>Metatheria</taxon>
        <taxon>Diprotodontia</taxon>
        <taxon>Vombatidae</taxon>
        <taxon>Vombatus</taxon>
    </lineage>
</organism>
<gene>
    <name evidence="6" type="primary">DENND1C</name>
</gene>
<sequence length="686" mass="75675">MRWVGALSSFPSLPTFTRAGHSLAAQHFTFVLTDLAGSRRFGFCRLGTSARSCLCILSDLPWFEVFYKLLNSLGDLLAQDQVSEAEELLSTLYLHPVPGPEAPLGLSLVRTLFRTLGSPLLQGSIWGRSLSCFIAPDSGHLPSIPENRNLTELVVAVASENIVGLYSSLLSERRVLLTASKLSTLTACVHASCGLLYPMHWEHILIPTLPPHLLDYCCAPMPYLIGVHTSLIERVRDKALEDVVILNVDTNTLESPFQDVETLPPDVVSLLRLRLRKEALAAGDGVSRLFLKAQAVLFGGYRDALIYSHGQPMKFSEEAFLAQKPGPLQAFRQSAIHLQLFKQFIDERLEKLNSGEGFSDLFEQEITSNGLASGSHRSYQLWADNLKKGGGALLHSVKAKTQPAVKNMYRSAKIGLKGVQNRLRYKDSDLLLQRGGSLRVPAPDNRSERLQHRLPITHHFGQSRPLRPRRSQSRLEDEAPQREEQREPLSGPKEPWELEDLDSNFLGSGELDLLGEILDNLSIGTSGPGESPGLHPSHSLDSCHLGQGSCFNLVSPLLKPPEEETSKKQLLSPRVPAAALPSQRSEEARASQTSVDTGVPQASSPSHPPFLAEEEILESKLLPPETLEVPQSSQISSELEIPNICEYRPPSPVLIPQNTDREMSPGLRERVSIQPRVAQLKKQFEG</sequence>
<dbReference type="OMA" id="QQECRTD"/>
<dbReference type="InterPro" id="IPR037516">
    <property type="entry name" value="Tripartite_DENN"/>
</dbReference>
<dbReference type="Gene3D" id="3.30.450.200">
    <property type="match status" value="1"/>
</dbReference>
<dbReference type="Ensembl" id="ENSVURT00010036322.1">
    <property type="protein sequence ID" value="ENSVURP00010031895.1"/>
    <property type="gene ID" value="ENSVURG00010024363.1"/>
</dbReference>
<reference evidence="6" key="2">
    <citation type="submission" date="2025-08" db="UniProtKB">
        <authorList>
            <consortium name="Ensembl"/>
        </authorList>
    </citation>
    <scope>IDENTIFICATION</scope>
</reference>
<feature type="domain" description="UDENN" evidence="5">
    <location>
        <begin position="1"/>
        <end position="355"/>
    </location>
</feature>